<feature type="non-terminal residue" evidence="2">
    <location>
        <position position="1"/>
    </location>
</feature>
<evidence type="ECO:0000256" key="1">
    <source>
        <dbReference type="SAM" id="MobiDB-lite"/>
    </source>
</evidence>
<dbReference type="EMBL" id="HACG01041941">
    <property type="protein sequence ID" value="CEK88806.1"/>
    <property type="molecule type" value="Transcribed_RNA"/>
</dbReference>
<evidence type="ECO:0000313" key="2">
    <source>
        <dbReference type="EMBL" id="CEK88806.1"/>
    </source>
</evidence>
<name>A0A0B7B8Z8_9EUPU</name>
<sequence length="54" mass="6345">SPCEPQQHMGDNQWQLNEPQDDRTKIQTIVRKSSQEWSLGLRCSDDRSQSCLRQ</sequence>
<gene>
    <name evidence="2" type="primary">ORF167142</name>
</gene>
<feature type="region of interest" description="Disordered" evidence="1">
    <location>
        <begin position="1"/>
        <end position="22"/>
    </location>
</feature>
<proteinExistence type="predicted"/>
<reference evidence="2" key="1">
    <citation type="submission" date="2014-12" db="EMBL/GenBank/DDBJ databases">
        <title>Insight into the proteome of Arion vulgaris.</title>
        <authorList>
            <person name="Aradska J."/>
            <person name="Bulat T."/>
            <person name="Smidak R."/>
            <person name="Sarate P."/>
            <person name="Gangsoo J."/>
            <person name="Sialana F."/>
            <person name="Bilban M."/>
            <person name="Lubec G."/>
        </authorList>
    </citation>
    <scope>NUCLEOTIDE SEQUENCE</scope>
    <source>
        <tissue evidence="2">Skin</tissue>
    </source>
</reference>
<feature type="compositionally biased region" description="Polar residues" evidence="1">
    <location>
        <begin position="9"/>
        <end position="18"/>
    </location>
</feature>
<organism evidence="2">
    <name type="scientific">Arion vulgaris</name>
    <dbReference type="NCBI Taxonomy" id="1028688"/>
    <lineage>
        <taxon>Eukaryota</taxon>
        <taxon>Metazoa</taxon>
        <taxon>Spiralia</taxon>
        <taxon>Lophotrochozoa</taxon>
        <taxon>Mollusca</taxon>
        <taxon>Gastropoda</taxon>
        <taxon>Heterobranchia</taxon>
        <taxon>Euthyneura</taxon>
        <taxon>Panpulmonata</taxon>
        <taxon>Eupulmonata</taxon>
        <taxon>Stylommatophora</taxon>
        <taxon>Helicina</taxon>
        <taxon>Arionoidea</taxon>
        <taxon>Arionidae</taxon>
        <taxon>Arion</taxon>
    </lineage>
</organism>
<protein>
    <submittedName>
        <fullName evidence="2">Uncharacterized protein</fullName>
    </submittedName>
</protein>
<dbReference type="AlphaFoldDB" id="A0A0B7B8Z8"/>
<accession>A0A0B7B8Z8</accession>